<sequence>MEQSTPQNMLRDLPGAPVNSGSAPDYWNNLDALCIPSSDQHAHPAPQRLQQPPQPQQPPPQQQPMGISWDHPVFSQQHPQQTTPLQPQQEHGHGMYPSATTQSWRANSLHHQPILPSGSPHGFGVPGQYRQLHQFPQGQVPFDSRPLTPSDNPAYQTFPFPRNYYPPQHLAVQDTFSQSPTPQATQTPPQSVPYQPVAHSNAINGYPLSTTFSDENAHPLGLSHEFPEPIPNVPGHQTINPQFLDTPQATNQHPSFSNYLYLNSNELQGSQDQKVFDFYRNDIQLQAVPPAVGNQGVPVRPQGMEGFMPANGQKPVAVPLPIKAADARKQIPITKILPKNATGKVNSKRVDGKMAGYSGSESDSDDSDLEIEHEPPEKSPIPPSRPTEPEAAANYDTLRAVWFPRNRRPNAEKVKSALVAFKDVVKKVRDAWKDKTQAMKMAENKGDNDKAAKFKKETASQRRIMDVVVKTTLERAHPMILEKLGEHPIAVSAMYSFLLDRHQASDIDGALTVNLLELLSRFTTMDDEALQKTNVAKLLPRFVKKGGAKVRGLAQKILDHAAASTKRKQETVKPGSKEGSPNRNGASTDMAATEAPGAKRARENDNNGLPATKKMVVTSNIKNPSKPSNPVVASGPAKKPQEGAAAIAARPKANIVAPKPTNLFGSLSSASKRPGTSNAERAAAAAAAPRPSTLPEKKDPQLAAPKPAFSFGDIMADLNKQKDPAPAQPTEDKAPETEEERKKRLRKEARRRLRVTWKPDSQLVQVRTFTHDPDEELHLGDHEVGDVKGEGSVLKLHRDMDEMDEEDDGGLREESLLDYYEPTAIDDENITSSDRSGNFVKRGGAQQPISPEKEAQDHREATTLMVFYTSAADVPPSPKEPPAPTDEEIVTDVVDFGELPDKIKARQERYYSMINPKPAPPAQPSAQHNNNNNNNNNSQFDISNLLKIIQNAPQRQQSTPPPPPQPAPQAPMSDLERTISMFRQQQAQPAQAPVMQMPQFPPVSQPPATQGLDFQKILAVINAQKQMQQPPVMPQPPPQPQPQQSQPNITPNLAAIISQIANPNQQATPNFSQQQSNYEDPDRKRMREGNGYDGHDDDRYGHPKRGRPGPGKKHPKAGLVPCRYWPEGKCIKGDDCTFRHDPLN</sequence>
<reference evidence="1 2" key="1">
    <citation type="journal article" date="2023" name="ACS Omega">
        <title>Identification of the Neoaspergillic Acid Biosynthesis Gene Cluster by Establishing an In Vitro CRISPR-Ribonucleoprotein Genetic System in Aspergillus melleus.</title>
        <authorList>
            <person name="Yuan B."/>
            <person name="Grau M.F."/>
            <person name="Murata R.M."/>
            <person name="Torok T."/>
            <person name="Venkateswaran K."/>
            <person name="Stajich J.E."/>
            <person name="Wang C.C.C."/>
        </authorList>
    </citation>
    <scope>NUCLEOTIDE SEQUENCE [LARGE SCALE GENOMIC DNA]</scope>
    <source>
        <strain evidence="1 2">IMV 1140</strain>
    </source>
</reference>
<evidence type="ECO:0000313" key="1">
    <source>
        <dbReference type="EMBL" id="KAK1148760.1"/>
    </source>
</evidence>
<keyword evidence="2" id="KW-1185">Reference proteome</keyword>
<comment type="caution">
    <text evidence="1">The sequence shown here is derived from an EMBL/GenBank/DDBJ whole genome shotgun (WGS) entry which is preliminary data.</text>
</comment>
<proteinExistence type="predicted"/>
<dbReference type="EMBL" id="JAOPJF010000006">
    <property type="protein sequence ID" value="KAK1148760.1"/>
    <property type="molecule type" value="Genomic_DNA"/>
</dbReference>
<name>A0ACC3BDB6_9EURO</name>
<accession>A0ACC3BDB6</accession>
<organism evidence="1 2">
    <name type="scientific">Aspergillus melleus</name>
    <dbReference type="NCBI Taxonomy" id="138277"/>
    <lineage>
        <taxon>Eukaryota</taxon>
        <taxon>Fungi</taxon>
        <taxon>Dikarya</taxon>
        <taxon>Ascomycota</taxon>
        <taxon>Pezizomycotina</taxon>
        <taxon>Eurotiomycetes</taxon>
        <taxon>Eurotiomycetidae</taxon>
        <taxon>Eurotiales</taxon>
        <taxon>Aspergillaceae</taxon>
        <taxon>Aspergillus</taxon>
        <taxon>Aspergillus subgen. Circumdati</taxon>
    </lineage>
</organism>
<protein>
    <submittedName>
        <fullName evidence="1">Uncharacterized protein</fullName>
    </submittedName>
</protein>
<dbReference type="Proteomes" id="UP001177260">
    <property type="component" value="Unassembled WGS sequence"/>
</dbReference>
<evidence type="ECO:0000313" key="2">
    <source>
        <dbReference type="Proteomes" id="UP001177260"/>
    </source>
</evidence>
<gene>
    <name evidence="1" type="ORF">N8T08_008645</name>
</gene>